<dbReference type="EMBL" id="CP064955">
    <property type="protein sequence ID" value="QPK83027.1"/>
    <property type="molecule type" value="Genomic_DNA"/>
</dbReference>
<protein>
    <submittedName>
        <fullName evidence="1">Uncharacterized protein</fullName>
    </submittedName>
</protein>
<evidence type="ECO:0000313" key="1">
    <source>
        <dbReference type="EMBL" id="QPK83027.1"/>
    </source>
</evidence>
<dbReference type="RefSeq" id="WP_165002306.1">
    <property type="nucleotide sequence ID" value="NZ_CP064955.1"/>
</dbReference>
<proteinExistence type="predicted"/>
<evidence type="ECO:0000313" key="2">
    <source>
        <dbReference type="Proteomes" id="UP000594586"/>
    </source>
</evidence>
<organism evidence="1 2">
    <name type="scientific">Corynebacterium qintianiae</name>
    <dbReference type="NCBI Taxonomy" id="2709392"/>
    <lineage>
        <taxon>Bacteria</taxon>
        <taxon>Bacillati</taxon>
        <taxon>Actinomycetota</taxon>
        <taxon>Actinomycetes</taxon>
        <taxon>Mycobacteriales</taxon>
        <taxon>Corynebacteriaceae</taxon>
        <taxon>Corynebacterium</taxon>
    </lineage>
</organism>
<reference evidence="1 2" key="1">
    <citation type="submission" date="2020-11" db="EMBL/GenBank/DDBJ databases">
        <title>Corynebacterium sp. MC1420.</title>
        <authorList>
            <person name="Zhou J."/>
        </authorList>
    </citation>
    <scope>NUCLEOTIDE SEQUENCE [LARGE SCALE GENOMIC DNA]</scope>
    <source>
        <strain evidence="1 2">MC1420</strain>
    </source>
</reference>
<sequence>MSSFSKIQDLFFGTNVAAEKAGGGIDATDRLGIIDYIHPFLDLAEGFSKLISLIS</sequence>
<accession>A0A7T0PFP8</accession>
<dbReference type="Proteomes" id="UP000594586">
    <property type="component" value="Chromosome"/>
</dbReference>
<gene>
    <name evidence="1" type="ORF">G7Y29_09315</name>
</gene>
<name>A0A7T0PFP8_9CORY</name>
<dbReference type="AlphaFoldDB" id="A0A7T0PFP8"/>
<dbReference type="KEGG" id="cqn:G7Y29_09315"/>
<keyword evidence="2" id="KW-1185">Reference proteome</keyword>